<proteinExistence type="predicted"/>
<organism evidence="2 3">
    <name type="scientific">Solea senegalensis</name>
    <name type="common">Senegalese sole</name>
    <dbReference type="NCBI Taxonomy" id="28829"/>
    <lineage>
        <taxon>Eukaryota</taxon>
        <taxon>Metazoa</taxon>
        <taxon>Chordata</taxon>
        <taxon>Craniata</taxon>
        <taxon>Vertebrata</taxon>
        <taxon>Euteleostomi</taxon>
        <taxon>Actinopterygii</taxon>
        <taxon>Neopterygii</taxon>
        <taxon>Teleostei</taxon>
        <taxon>Neoteleostei</taxon>
        <taxon>Acanthomorphata</taxon>
        <taxon>Carangaria</taxon>
        <taxon>Pleuronectiformes</taxon>
        <taxon>Pleuronectoidei</taxon>
        <taxon>Soleidae</taxon>
        <taxon>Solea</taxon>
    </lineage>
</organism>
<dbReference type="EMBL" id="JAGKHQ010000006">
    <property type="protein sequence ID" value="KAG7513684.1"/>
    <property type="molecule type" value="Genomic_DNA"/>
</dbReference>
<comment type="caution">
    <text evidence="2">The sequence shown here is derived from an EMBL/GenBank/DDBJ whole genome shotgun (WGS) entry which is preliminary data.</text>
</comment>
<sequence length="199" mass="22380">MVKADIAGPPHVLDCELADQSVNHVTTVCKWTQMQDGVHWTVSLRTNTIECWNAQGKTEKTIWQSLNTQLSVSGPAREVSAYYSGVSIHTAQNQDWGRFCLTVLCHDETEGTREGHYSSQESLAEETLPPTEENDIPPLHKRHKLSSVEDYRVGAVTPVEGKLLCVLAVPGLVDWFWALPLEWLHLITTWYIRSQDGGR</sequence>
<evidence type="ECO:0000256" key="1">
    <source>
        <dbReference type="SAM" id="MobiDB-lite"/>
    </source>
</evidence>
<gene>
    <name evidence="2" type="ORF">JOB18_013894</name>
</gene>
<reference evidence="2 3" key="1">
    <citation type="journal article" date="2021" name="Sci. Rep.">
        <title>Chromosome anchoring in Senegalese sole (Solea senegalensis) reveals sex-associated markers and genome rearrangements in flatfish.</title>
        <authorList>
            <person name="Guerrero-Cozar I."/>
            <person name="Gomez-Garrido J."/>
            <person name="Berbel C."/>
            <person name="Martinez-Blanch J.F."/>
            <person name="Alioto T."/>
            <person name="Claros M.G."/>
            <person name="Gagnaire P.A."/>
            <person name="Manchado M."/>
        </authorList>
    </citation>
    <scope>NUCLEOTIDE SEQUENCE [LARGE SCALE GENOMIC DNA]</scope>
    <source>
        <strain evidence="2">Sse05_10M</strain>
    </source>
</reference>
<evidence type="ECO:0000313" key="2">
    <source>
        <dbReference type="EMBL" id="KAG7513684.1"/>
    </source>
</evidence>
<protein>
    <submittedName>
        <fullName evidence="2">Uncharacterized protein</fullName>
    </submittedName>
</protein>
<feature type="region of interest" description="Disordered" evidence="1">
    <location>
        <begin position="112"/>
        <end position="138"/>
    </location>
</feature>
<dbReference type="Proteomes" id="UP000693946">
    <property type="component" value="Linkage Group LG14"/>
</dbReference>
<name>A0AAV6S7X4_SOLSE</name>
<accession>A0AAV6S7X4</accession>
<evidence type="ECO:0000313" key="3">
    <source>
        <dbReference type="Proteomes" id="UP000693946"/>
    </source>
</evidence>
<dbReference type="AlphaFoldDB" id="A0AAV6S7X4"/>
<keyword evidence="3" id="KW-1185">Reference proteome</keyword>